<dbReference type="EMBL" id="WHWB01032877">
    <property type="protein sequence ID" value="KAJ7423247.1"/>
    <property type="molecule type" value="Genomic_DNA"/>
</dbReference>
<proteinExistence type="predicted"/>
<sequence length="68" mass="7609">MGFNKPKCWALHFGHNNPMHPYRLGRELLESGQAEGGPGMLVNSPLNMSQEYAQVTHKANDIPGLYQE</sequence>
<accession>A0ABQ9DJ07</accession>
<organism evidence="1 2">
    <name type="scientific">Willisornis vidua</name>
    <name type="common">Xingu scale-backed antbird</name>
    <dbReference type="NCBI Taxonomy" id="1566151"/>
    <lineage>
        <taxon>Eukaryota</taxon>
        <taxon>Metazoa</taxon>
        <taxon>Chordata</taxon>
        <taxon>Craniata</taxon>
        <taxon>Vertebrata</taxon>
        <taxon>Euteleostomi</taxon>
        <taxon>Archelosauria</taxon>
        <taxon>Archosauria</taxon>
        <taxon>Dinosauria</taxon>
        <taxon>Saurischia</taxon>
        <taxon>Theropoda</taxon>
        <taxon>Coelurosauria</taxon>
        <taxon>Aves</taxon>
        <taxon>Neognathae</taxon>
        <taxon>Neoaves</taxon>
        <taxon>Telluraves</taxon>
        <taxon>Australaves</taxon>
        <taxon>Passeriformes</taxon>
        <taxon>Thamnophilidae</taxon>
        <taxon>Willisornis</taxon>
    </lineage>
</organism>
<evidence type="ECO:0000313" key="1">
    <source>
        <dbReference type="EMBL" id="KAJ7423247.1"/>
    </source>
</evidence>
<comment type="caution">
    <text evidence="1">The sequence shown here is derived from an EMBL/GenBank/DDBJ whole genome shotgun (WGS) entry which is preliminary data.</text>
</comment>
<name>A0ABQ9DJ07_9PASS</name>
<reference evidence="1" key="1">
    <citation type="submission" date="2019-10" db="EMBL/GenBank/DDBJ databases">
        <authorList>
            <person name="Soares A.E.R."/>
            <person name="Aleixo A."/>
            <person name="Schneider P."/>
            <person name="Miyaki C.Y."/>
            <person name="Schneider M.P."/>
            <person name="Mello C."/>
            <person name="Vasconcelos A.T.R."/>
        </authorList>
    </citation>
    <scope>NUCLEOTIDE SEQUENCE</scope>
    <source>
        <tissue evidence="1">Muscle</tissue>
    </source>
</reference>
<protein>
    <submittedName>
        <fullName evidence="1">Uncharacterized protein</fullName>
    </submittedName>
</protein>
<dbReference type="Proteomes" id="UP001145742">
    <property type="component" value="Unassembled WGS sequence"/>
</dbReference>
<keyword evidence="2" id="KW-1185">Reference proteome</keyword>
<gene>
    <name evidence="1" type="ORF">WISP_34555</name>
</gene>
<evidence type="ECO:0000313" key="2">
    <source>
        <dbReference type="Proteomes" id="UP001145742"/>
    </source>
</evidence>